<dbReference type="RefSeq" id="WP_211629762.1">
    <property type="nucleotide sequence ID" value="NZ_CP073100.1"/>
</dbReference>
<organism evidence="5 6">
    <name type="scientific">Luteolibacter ambystomatis</name>
    <dbReference type="NCBI Taxonomy" id="2824561"/>
    <lineage>
        <taxon>Bacteria</taxon>
        <taxon>Pseudomonadati</taxon>
        <taxon>Verrucomicrobiota</taxon>
        <taxon>Verrucomicrobiia</taxon>
        <taxon>Verrucomicrobiales</taxon>
        <taxon>Verrucomicrobiaceae</taxon>
        <taxon>Luteolibacter</taxon>
    </lineage>
</organism>
<reference evidence="5" key="1">
    <citation type="submission" date="2021-04" db="EMBL/GenBank/DDBJ databases">
        <title>Luteolibacter sp. 32A isolated from the skin of an Anderson's salamander (Ambystoma andersonii).</title>
        <authorList>
            <person name="Spergser J."/>
            <person name="Busse H.-J."/>
        </authorList>
    </citation>
    <scope>NUCLEOTIDE SEQUENCE</scope>
    <source>
        <strain evidence="5">32A</strain>
    </source>
</reference>
<keyword evidence="2" id="KW-0378">Hydrolase</keyword>
<protein>
    <submittedName>
        <fullName evidence="5">Proprotein convertase P-domain-containing protein</fullName>
    </submittedName>
</protein>
<dbReference type="GO" id="GO:0006508">
    <property type="term" value="P:proteolysis"/>
    <property type="evidence" value="ECO:0007669"/>
    <property type="project" value="UniProtKB-KW"/>
</dbReference>
<sequence length="416" mass="44504">MKTSTLSALGILSLAGLAHGETSKTLTPVKIDPLVIGTEPYRFNGAVLGDEVRGSGFVAWNQRAFFTAAHVVSTVGETSLTWDPPPVWCPTANGETEDLDEETMVLSRGYYRFKSYQSLTETQGSQTNGAFSRDAVLAFAFEDLIPGTPAVLNTNGYRDIRNNVTTMITGYPGENAYTEEDIEGFYMYQTGPGITPYQPFFGKAFRASLISTGPGNSGGPLWVQKGSSWVASGILVGGRPSESIVYAFSPDVNALTRSVAPIVKTTPAAPVSVAGVAATSYFFPMTKPKKLPDGVQRYTDFRFNVSRFEEGTKVSKVHLSLDITTDHQGDLFIILQGPGGSGVIVHNEEGGGIHNLVLDDKDFSEAFKDVYPNGPWMVRVQDRLKGDISTVNKIVLEIGAGKAETTTGGGTGGTGL</sequence>
<dbReference type="SUPFAM" id="SSF50494">
    <property type="entry name" value="Trypsin-like serine proteases"/>
    <property type="match status" value="1"/>
</dbReference>
<feature type="chain" id="PRO_5037606775" evidence="3">
    <location>
        <begin position="21"/>
        <end position="416"/>
    </location>
</feature>
<dbReference type="Pfam" id="PF01483">
    <property type="entry name" value="P_proprotein"/>
    <property type="match status" value="1"/>
</dbReference>
<dbReference type="Gene3D" id="2.60.120.260">
    <property type="entry name" value="Galactose-binding domain-like"/>
    <property type="match status" value="1"/>
</dbReference>
<dbReference type="InterPro" id="IPR009003">
    <property type="entry name" value="Peptidase_S1_PA"/>
</dbReference>
<evidence type="ECO:0000256" key="2">
    <source>
        <dbReference type="ARBA" id="ARBA00022801"/>
    </source>
</evidence>
<evidence type="ECO:0000256" key="1">
    <source>
        <dbReference type="ARBA" id="ARBA00022670"/>
    </source>
</evidence>
<keyword evidence="1" id="KW-0645">Protease</keyword>
<dbReference type="GO" id="GO:0004252">
    <property type="term" value="F:serine-type endopeptidase activity"/>
    <property type="evidence" value="ECO:0007669"/>
    <property type="project" value="InterPro"/>
</dbReference>
<accession>A0A975G6G7</accession>
<dbReference type="SUPFAM" id="SSF49785">
    <property type="entry name" value="Galactose-binding domain-like"/>
    <property type="match status" value="1"/>
</dbReference>
<feature type="signal peptide" evidence="3">
    <location>
        <begin position="1"/>
        <end position="20"/>
    </location>
</feature>
<name>A0A975G6G7_9BACT</name>
<proteinExistence type="predicted"/>
<dbReference type="InterPro" id="IPR043504">
    <property type="entry name" value="Peptidase_S1_PA_chymotrypsin"/>
</dbReference>
<dbReference type="Proteomes" id="UP000676169">
    <property type="component" value="Chromosome"/>
</dbReference>
<dbReference type="PROSITE" id="PS51829">
    <property type="entry name" value="P_HOMO_B"/>
    <property type="match status" value="1"/>
</dbReference>
<evidence type="ECO:0000256" key="3">
    <source>
        <dbReference type="SAM" id="SignalP"/>
    </source>
</evidence>
<feature type="domain" description="P/Homo B" evidence="4">
    <location>
        <begin position="272"/>
        <end position="405"/>
    </location>
</feature>
<evidence type="ECO:0000259" key="4">
    <source>
        <dbReference type="PROSITE" id="PS51829"/>
    </source>
</evidence>
<keyword evidence="6" id="KW-1185">Reference proteome</keyword>
<dbReference type="InterPro" id="IPR002884">
    <property type="entry name" value="P_dom"/>
</dbReference>
<evidence type="ECO:0000313" key="6">
    <source>
        <dbReference type="Proteomes" id="UP000676169"/>
    </source>
</evidence>
<dbReference type="AlphaFoldDB" id="A0A975G6G7"/>
<gene>
    <name evidence="5" type="ORF">KBB96_12405</name>
</gene>
<dbReference type="KEGG" id="lamb:KBB96_12405"/>
<dbReference type="InterPro" id="IPR008979">
    <property type="entry name" value="Galactose-bd-like_sf"/>
</dbReference>
<keyword evidence="3" id="KW-0732">Signal</keyword>
<dbReference type="Gene3D" id="2.40.10.10">
    <property type="entry name" value="Trypsin-like serine proteases"/>
    <property type="match status" value="2"/>
</dbReference>
<evidence type="ECO:0000313" key="5">
    <source>
        <dbReference type="EMBL" id="QUE49673.1"/>
    </source>
</evidence>
<dbReference type="EMBL" id="CP073100">
    <property type="protein sequence ID" value="QUE49673.1"/>
    <property type="molecule type" value="Genomic_DNA"/>
</dbReference>